<dbReference type="RefSeq" id="WP_368655383.1">
    <property type="nucleotide sequence ID" value="NZ_CP158262.1"/>
</dbReference>
<dbReference type="Pfam" id="PF08875">
    <property type="entry name" value="DUF1833"/>
    <property type="match status" value="1"/>
</dbReference>
<name>A0AB39ESF3_9BURK</name>
<evidence type="ECO:0000313" key="1">
    <source>
        <dbReference type="EMBL" id="XDJ68724.1"/>
    </source>
</evidence>
<organism evidence="1">
    <name type="scientific">Castellaniella ginsengisoli</name>
    <dbReference type="NCBI Taxonomy" id="546114"/>
    <lineage>
        <taxon>Bacteria</taxon>
        <taxon>Pseudomonadati</taxon>
        <taxon>Pseudomonadota</taxon>
        <taxon>Betaproteobacteria</taxon>
        <taxon>Burkholderiales</taxon>
        <taxon>Alcaligenaceae</taxon>
        <taxon>Castellaniella</taxon>
    </lineage>
</organism>
<reference evidence="1" key="1">
    <citation type="submission" date="2024-05" db="EMBL/GenBank/DDBJ databases">
        <authorList>
            <person name="Luo Y.-C."/>
            <person name="Nicholds J."/>
            <person name="Mortimer T."/>
            <person name="Maboni G."/>
        </authorList>
    </citation>
    <scope>NUCLEOTIDE SEQUENCE</scope>
    <source>
        <strain evidence="1">144863</strain>
    </source>
</reference>
<dbReference type="AlphaFoldDB" id="A0AB39ESF3"/>
<accession>A0AB39ESF3</accession>
<proteinExistence type="predicted"/>
<sequence>MPNAYTSAGRRVIFSTSPSEPILYLLEITHPDLDEPVRITSDSVNFVSRGHEYVSCQFSLTLPDDVAEQTPKASLGVANIGRELTQWLEYSRGGKGAKCRIIQCLRSDPDVFEYDMTLDMSGIFIDNLAVAAELGFQNTLMLPAVAVRYDPKTTPGGW</sequence>
<protein>
    <submittedName>
        <fullName evidence="1">DUF1833 family protein</fullName>
    </submittedName>
</protein>
<dbReference type="EMBL" id="CP158262">
    <property type="protein sequence ID" value="XDJ68724.1"/>
    <property type="molecule type" value="Genomic_DNA"/>
</dbReference>
<gene>
    <name evidence="1" type="ORF">ABRY94_11675</name>
</gene>
<dbReference type="InterPro" id="IPR014974">
    <property type="entry name" value="DUF1833"/>
</dbReference>